<name>A0A2A2M6F9_9GAMM</name>
<dbReference type="InterPro" id="IPR012337">
    <property type="entry name" value="RNaseH-like_sf"/>
</dbReference>
<evidence type="ECO:0000256" key="1">
    <source>
        <dbReference type="ARBA" id="ARBA00009277"/>
    </source>
</evidence>
<dbReference type="Pfam" id="PF22483">
    <property type="entry name" value="Mu-transpos_C_2"/>
    <property type="match status" value="1"/>
</dbReference>
<dbReference type="GO" id="GO:0032196">
    <property type="term" value="P:transposition"/>
    <property type="evidence" value="ECO:0007669"/>
    <property type="project" value="UniProtKB-KW"/>
</dbReference>
<keyword evidence="3" id="KW-0238">DNA-binding</keyword>
<dbReference type="GO" id="GO:0015074">
    <property type="term" value="P:DNA integration"/>
    <property type="evidence" value="ECO:0007669"/>
    <property type="project" value="InterPro"/>
</dbReference>
<dbReference type="Proteomes" id="UP000218796">
    <property type="component" value="Unassembled WGS sequence"/>
</dbReference>
<evidence type="ECO:0000256" key="2">
    <source>
        <dbReference type="ARBA" id="ARBA00022578"/>
    </source>
</evidence>
<dbReference type="InterPro" id="IPR017894">
    <property type="entry name" value="HTH_IS21_transposase_type"/>
</dbReference>
<dbReference type="PANTHER" id="PTHR35004">
    <property type="entry name" value="TRANSPOSASE RV3428C-RELATED"/>
    <property type="match status" value="1"/>
</dbReference>
<dbReference type="PROSITE" id="PS50531">
    <property type="entry name" value="HTH_IS21"/>
    <property type="match status" value="1"/>
</dbReference>
<dbReference type="GO" id="GO:0006310">
    <property type="term" value="P:DNA recombination"/>
    <property type="evidence" value="ECO:0007669"/>
    <property type="project" value="UniProtKB-KW"/>
</dbReference>
<dbReference type="NCBIfam" id="NF033546">
    <property type="entry name" value="transpos_IS21"/>
    <property type="match status" value="1"/>
</dbReference>
<reference evidence="7 8" key="1">
    <citation type="submission" date="2017-08" db="EMBL/GenBank/DDBJ databases">
        <title>Draft Genome Sequence of Hafnia alvei CITHA-6 Isolated from Raw Bovine Milk.</title>
        <authorList>
            <person name="Culligan E.P."/>
            <person name="Mcsweeney A."/>
            <person name="O'Doherty C."/>
            <person name="Gleeson E."/>
            <person name="O'Riordan D."/>
            <person name="Sleator R.D."/>
        </authorList>
    </citation>
    <scope>NUCLEOTIDE SEQUENCE [LARGE SCALE GENOMIC DNA]</scope>
    <source>
        <strain evidence="7 8">CITHA-6</strain>
    </source>
</reference>
<dbReference type="InterPro" id="IPR054353">
    <property type="entry name" value="IstA-like_C"/>
</dbReference>
<dbReference type="Gene3D" id="1.10.10.60">
    <property type="entry name" value="Homeodomain-like"/>
    <property type="match status" value="1"/>
</dbReference>
<sequence length="451" mass="52384">MSAMPVSNLLPRPARLYQCGFAKMWCNKLEGDWCACSSTPAGQCQSWVAGQIKNAGVTQHTTEQCFVLTKHAHEDFYMIKQMRQQGAYIVDIATQVGCSERTVRRYLKYPEPPARKTRHKMAKLRPFMDYIDMRLAENVWNGEVILAEIKAMGYTGGRSMLRYYIQPKRKMRPSKKTVRFETQPGYQLQHDWGEVEAEVAGQRCRVNFAVNTLGFSRRFHVFAAPKQDAEHTYESLVRAFRYFGGSVKTVLVDNQKAAVLKNNNGKMVFNSGFLLLADHYGFLPRACRPRRARTKGKVERMVKYLKENFFVRYRRFDSFAQVNQLLEQWMADDADRRELRQFRQTPEQRFTQEQEHLQPLPDTDFDTSYFDIRHVSWDGYIEVGGNRYSVPESLCGQPVSIRISLDDELRIYSNEQQMASHRLCSAASGWQTVPEHHAPLWQQVSQVEPEI</sequence>
<dbReference type="PANTHER" id="PTHR35004:SF7">
    <property type="entry name" value="INTEGRASE PROTEIN"/>
    <property type="match status" value="1"/>
</dbReference>
<keyword evidence="8" id="KW-1185">Reference proteome</keyword>
<dbReference type="GO" id="GO:0003677">
    <property type="term" value="F:DNA binding"/>
    <property type="evidence" value="ECO:0007669"/>
    <property type="project" value="UniProtKB-KW"/>
</dbReference>
<gene>
    <name evidence="7" type="ORF">CJD50_22710</name>
</gene>
<evidence type="ECO:0000313" key="8">
    <source>
        <dbReference type="Proteomes" id="UP000218796"/>
    </source>
</evidence>
<organism evidence="7 8">
    <name type="scientific">Hafnia paralvei</name>
    <dbReference type="NCBI Taxonomy" id="546367"/>
    <lineage>
        <taxon>Bacteria</taxon>
        <taxon>Pseudomonadati</taxon>
        <taxon>Pseudomonadota</taxon>
        <taxon>Gammaproteobacteria</taxon>
        <taxon>Enterobacterales</taxon>
        <taxon>Hafniaceae</taxon>
        <taxon>Hafnia</taxon>
    </lineage>
</organism>
<evidence type="ECO:0000259" key="6">
    <source>
        <dbReference type="PROSITE" id="PS50994"/>
    </source>
</evidence>
<comment type="caution">
    <text evidence="7">The sequence shown here is derived from an EMBL/GenBank/DDBJ whole genome shotgun (WGS) entry which is preliminary data.</text>
</comment>
<protein>
    <submittedName>
        <fullName evidence="7">IS21 family transposase</fullName>
    </submittedName>
</protein>
<dbReference type="PROSITE" id="PS50994">
    <property type="entry name" value="INTEGRASE"/>
    <property type="match status" value="1"/>
</dbReference>
<evidence type="ECO:0000256" key="4">
    <source>
        <dbReference type="ARBA" id="ARBA00023172"/>
    </source>
</evidence>
<dbReference type="InterPro" id="IPR036397">
    <property type="entry name" value="RNaseH_sf"/>
</dbReference>
<proteinExistence type="inferred from homology"/>
<dbReference type="SUPFAM" id="SSF53098">
    <property type="entry name" value="Ribonuclease H-like"/>
    <property type="match status" value="1"/>
</dbReference>
<keyword evidence="2" id="KW-0815">Transposition</keyword>
<feature type="domain" description="HTH IS21-type" evidence="5">
    <location>
        <begin position="74"/>
        <end position="135"/>
    </location>
</feature>
<feature type="domain" description="Integrase catalytic" evidence="6">
    <location>
        <begin position="180"/>
        <end position="354"/>
    </location>
</feature>
<evidence type="ECO:0000259" key="5">
    <source>
        <dbReference type="PROSITE" id="PS50531"/>
    </source>
</evidence>
<evidence type="ECO:0000313" key="7">
    <source>
        <dbReference type="EMBL" id="PAV94039.1"/>
    </source>
</evidence>
<dbReference type="Pfam" id="PF00665">
    <property type="entry name" value="rve"/>
    <property type="match status" value="1"/>
</dbReference>
<dbReference type="InterPro" id="IPR001584">
    <property type="entry name" value="Integrase_cat-core"/>
</dbReference>
<dbReference type="AlphaFoldDB" id="A0A2A2M6F9"/>
<dbReference type="Gene3D" id="3.30.420.10">
    <property type="entry name" value="Ribonuclease H-like superfamily/Ribonuclease H"/>
    <property type="match status" value="1"/>
</dbReference>
<keyword evidence="4" id="KW-0233">DNA recombination</keyword>
<comment type="similarity">
    <text evidence="1">Belongs to the transposase IS21/IS408/IS1162 family.</text>
</comment>
<evidence type="ECO:0000256" key="3">
    <source>
        <dbReference type="ARBA" id="ARBA00023125"/>
    </source>
</evidence>
<dbReference type="EMBL" id="NQMS01000021">
    <property type="protein sequence ID" value="PAV94039.1"/>
    <property type="molecule type" value="Genomic_DNA"/>
</dbReference>
<accession>A0A2A2M6F9</accession>